<organism evidence="1">
    <name type="scientific">Physcomitrium patens</name>
    <name type="common">Spreading-leaved earth moss</name>
    <name type="synonym">Physcomitrella patens</name>
    <dbReference type="NCBI Taxonomy" id="3218"/>
    <lineage>
        <taxon>Eukaryota</taxon>
        <taxon>Viridiplantae</taxon>
        <taxon>Streptophyta</taxon>
        <taxon>Embryophyta</taxon>
        <taxon>Bryophyta</taxon>
        <taxon>Bryophytina</taxon>
        <taxon>Bryopsida</taxon>
        <taxon>Funariidae</taxon>
        <taxon>Funariales</taxon>
        <taxon>Funariaceae</taxon>
        <taxon>Physcomitrium</taxon>
    </lineage>
</organism>
<reference evidence="2" key="3">
    <citation type="submission" date="2020-12" db="UniProtKB">
        <authorList>
            <consortium name="EnsemblPlants"/>
        </authorList>
    </citation>
    <scope>IDENTIFICATION</scope>
</reference>
<dbReference type="EnsemblPlants" id="Pp3c20_17840V3.1">
    <property type="protein sequence ID" value="Pp3c20_17840V3.1"/>
    <property type="gene ID" value="Pp3c20_17840"/>
</dbReference>
<accession>A0A2K1IVN5</accession>
<evidence type="ECO:0000313" key="3">
    <source>
        <dbReference type="Proteomes" id="UP000006727"/>
    </source>
</evidence>
<evidence type="ECO:0000313" key="1">
    <source>
        <dbReference type="EMBL" id="PNR33336.1"/>
    </source>
</evidence>
<evidence type="ECO:0000313" key="2">
    <source>
        <dbReference type="EnsemblPlants" id="Pp3c20_17840V3.1"/>
    </source>
</evidence>
<sequence length="118" mass="13333">MEIIIFRGIAAILRKAKTSLVDHDVRLSIVRYVDPHNRVRGNECYKKNGVGYVETSNRYCGGPVQRQRGGEGSPIDGRRPLRVLHRPQDLHSMGGGWISGWNQARKAVKIARCMTHQN</sequence>
<gene>
    <name evidence="1" type="ORF">PHYPA_025279</name>
</gene>
<dbReference type="EMBL" id="ABEU02000020">
    <property type="protein sequence ID" value="PNR33336.1"/>
    <property type="molecule type" value="Genomic_DNA"/>
</dbReference>
<keyword evidence="3" id="KW-1185">Reference proteome</keyword>
<name>A0A2K1IVN5_PHYPA</name>
<protein>
    <submittedName>
        <fullName evidence="1 2">Uncharacterized protein</fullName>
    </submittedName>
</protein>
<dbReference type="InParanoid" id="A0A2K1IVN5"/>
<dbReference type="PaxDb" id="3218-PP1S44_271V6.1"/>
<reference evidence="1 3" key="2">
    <citation type="journal article" date="2018" name="Plant J.">
        <title>The Physcomitrella patens chromosome-scale assembly reveals moss genome structure and evolution.</title>
        <authorList>
            <person name="Lang D."/>
            <person name="Ullrich K.K."/>
            <person name="Murat F."/>
            <person name="Fuchs J."/>
            <person name="Jenkins J."/>
            <person name="Haas F.B."/>
            <person name="Piednoel M."/>
            <person name="Gundlach H."/>
            <person name="Van Bel M."/>
            <person name="Meyberg R."/>
            <person name="Vives C."/>
            <person name="Morata J."/>
            <person name="Symeonidi A."/>
            <person name="Hiss M."/>
            <person name="Muchero W."/>
            <person name="Kamisugi Y."/>
            <person name="Saleh O."/>
            <person name="Blanc G."/>
            <person name="Decker E.L."/>
            <person name="van Gessel N."/>
            <person name="Grimwood J."/>
            <person name="Hayes R.D."/>
            <person name="Graham S.W."/>
            <person name="Gunter L.E."/>
            <person name="McDaniel S.F."/>
            <person name="Hoernstein S.N.W."/>
            <person name="Larsson A."/>
            <person name="Li F.W."/>
            <person name="Perroud P.F."/>
            <person name="Phillips J."/>
            <person name="Ranjan P."/>
            <person name="Rokshar D.S."/>
            <person name="Rothfels C.J."/>
            <person name="Schneider L."/>
            <person name="Shu S."/>
            <person name="Stevenson D.W."/>
            <person name="Thummler F."/>
            <person name="Tillich M."/>
            <person name="Villarreal Aguilar J.C."/>
            <person name="Widiez T."/>
            <person name="Wong G.K."/>
            <person name="Wymore A."/>
            <person name="Zhang Y."/>
            <person name="Zimmer A.D."/>
            <person name="Quatrano R.S."/>
            <person name="Mayer K.F.X."/>
            <person name="Goodstein D."/>
            <person name="Casacuberta J.M."/>
            <person name="Vandepoele K."/>
            <person name="Reski R."/>
            <person name="Cuming A.C."/>
            <person name="Tuskan G.A."/>
            <person name="Maumus F."/>
            <person name="Salse J."/>
            <person name="Schmutz J."/>
            <person name="Rensing S.A."/>
        </authorList>
    </citation>
    <scope>NUCLEOTIDE SEQUENCE [LARGE SCALE GENOMIC DNA]</scope>
    <source>
        <strain evidence="2 3">cv. Gransden 2004</strain>
    </source>
</reference>
<dbReference type="Proteomes" id="UP000006727">
    <property type="component" value="Chromosome 20"/>
</dbReference>
<dbReference type="AlphaFoldDB" id="A0A2K1IVN5"/>
<proteinExistence type="predicted"/>
<dbReference type="Gramene" id="Pp3c20_17840V3.1">
    <property type="protein sequence ID" value="Pp3c20_17840V3.1"/>
    <property type="gene ID" value="Pp3c20_17840"/>
</dbReference>
<reference evidence="1 3" key="1">
    <citation type="journal article" date="2008" name="Science">
        <title>The Physcomitrella genome reveals evolutionary insights into the conquest of land by plants.</title>
        <authorList>
            <person name="Rensing S."/>
            <person name="Lang D."/>
            <person name="Zimmer A."/>
            <person name="Terry A."/>
            <person name="Salamov A."/>
            <person name="Shapiro H."/>
            <person name="Nishiyama T."/>
            <person name="Perroud P.-F."/>
            <person name="Lindquist E."/>
            <person name="Kamisugi Y."/>
            <person name="Tanahashi T."/>
            <person name="Sakakibara K."/>
            <person name="Fujita T."/>
            <person name="Oishi K."/>
            <person name="Shin-I T."/>
            <person name="Kuroki Y."/>
            <person name="Toyoda A."/>
            <person name="Suzuki Y."/>
            <person name="Hashimoto A."/>
            <person name="Yamaguchi K."/>
            <person name="Sugano A."/>
            <person name="Kohara Y."/>
            <person name="Fujiyama A."/>
            <person name="Anterola A."/>
            <person name="Aoki S."/>
            <person name="Ashton N."/>
            <person name="Barbazuk W.B."/>
            <person name="Barker E."/>
            <person name="Bennetzen J."/>
            <person name="Bezanilla M."/>
            <person name="Blankenship R."/>
            <person name="Cho S.H."/>
            <person name="Dutcher S."/>
            <person name="Estelle M."/>
            <person name="Fawcett J.A."/>
            <person name="Gundlach H."/>
            <person name="Hanada K."/>
            <person name="Heyl A."/>
            <person name="Hicks K.A."/>
            <person name="Hugh J."/>
            <person name="Lohr M."/>
            <person name="Mayer K."/>
            <person name="Melkozernov A."/>
            <person name="Murata T."/>
            <person name="Nelson D."/>
            <person name="Pils B."/>
            <person name="Prigge M."/>
            <person name="Reiss B."/>
            <person name="Renner T."/>
            <person name="Rombauts S."/>
            <person name="Rushton P."/>
            <person name="Sanderfoot A."/>
            <person name="Schween G."/>
            <person name="Shiu S.-H."/>
            <person name="Stueber K."/>
            <person name="Theodoulou F.L."/>
            <person name="Tu H."/>
            <person name="Van de Peer Y."/>
            <person name="Verrier P.J."/>
            <person name="Waters E."/>
            <person name="Wood A."/>
            <person name="Yang L."/>
            <person name="Cove D."/>
            <person name="Cuming A."/>
            <person name="Hasebe M."/>
            <person name="Lucas S."/>
            <person name="Mishler D.B."/>
            <person name="Reski R."/>
            <person name="Grigoriev I."/>
            <person name="Quatrano R.S."/>
            <person name="Boore J.L."/>
        </authorList>
    </citation>
    <scope>NUCLEOTIDE SEQUENCE [LARGE SCALE GENOMIC DNA]</scope>
    <source>
        <strain evidence="2 3">cv. Gransden 2004</strain>
    </source>
</reference>